<feature type="region of interest" description="Disordered" evidence="1">
    <location>
        <begin position="394"/>
        <end position="442"/>
    </location>
</feature>
<reference evidence="2" key="1">
    <citation type="submission" date="2022-03" db="EMBL/GenBank/DDBJ databases">
        <title>Draft genome sequence of Aduncisulcus paluster, a free-living microaerophilic Fornicata.</title>
        <authorList>
            <person name="Yuyama I."/>
            <person name="Kume K."/>
            <person name="Tamura T."/>
            <person name="Inagaki Y."/>
            <person name="Hashimoto T."/>
        </authorList>
    </citation>
    <scope>NUCLEOTIDE SEQUENCE</scope>
    <source>
        <strain evidence="2">NY0171</strain>
    </source>
</reference>
<evidence type="ECO:0000313" key="3">
    <source>
        <dbReference type="Proteomes" id="UP001057375"/>
    </source>
</evidence>
<dbReference type="Proteomes" id="UP001057375">
    <property type="component" value="Unassembled WGS sequence"/>
</dbReference>
<name>A0ABQ5KMT0_9EUKA</name>
<gene>
    <name evidence="2" type="ORF">ADUPG1_007216</name>
</gene>
<protein>
    <submittedName>
        <fullName evidence="2">Uncharacterized protein</fullName>
    </submittedName>
</protein>
<feature type="region of interest" description="Disordered" evidence="1">
    <location>
        <begin position="460"/>
        <end position="482"/>
    </location>
</feature>
<evidence type="ECO:0000313" key="2">
    <source>
        <dbReference type="EMBL" id="GKT33241.1"/>
    </source>
</evidence>
<sequence>MKPDLDLSGVLSSVNRKKPLQTKDILSLALTAHILQRKPLSAAQSTASILLPSVQLISPTEHEYLKCGVPCVWDGITKRALQMYSPEDSACMQIICLKMILFIESLLGSLEEEGILPSSSPSSSSTPTTMSSSCGMTLFLYSLFGLTKQFLTLPSADISHNSGLLSEALKYILLLPPAMSLNTKRRSEETNPDDERKISERDMALYVKVFGSQLCVVYDAIYHSKLDIMLHLLSQRFFLEDEISLTNVIKTLRSLLMRSCLHVLFTPGLAKRIPMVATLQKYSTKTNILKHFNGVSGERYIVDESEELPEQFSGITHSIFRTNIISGDSFDELQDSLVATCREELSCGDSLSLPTPVVTPSLDISPFPLLSIEHVSEALSRVWNGASWDWVNNKKEQTDGKEGEEEEEEGKEEEEGEEKEETELEEDKEDSITISDAGEGGLRHSYSSLEIDADHFETSDSSSFIGMARTPPFSGKDPDTPEELECERERTLKSYRGTPRTLSPHEGKMSQILVSDFDSDFPSLTSSRIEGDISDIDVTSDAFEASTRVPEFESSESDFESSIHVSQSATLSTTSSHSTQTGDHSDIRVESEFVNLHRADDPEHKLCPHCVSFIVIPIQNKMGVVCVIKDSSKFAFFSQKRKIKKKYTDAIDAKIKEFEGVLGRRMNCVLARAFNEFASINKNIPCLGNFIPSPSSVSPVNIIDSRTRHSITKDEICVNYDFCEDLLKWFHTSETVKALKKEPLSNVYNRHKLIYSQLQQENVCRAVSFITRGFNHFVHLINYMGYRPLKRSIQMKYHGCVWCCCCNRRNGGCSVPLIPSRSSIPLSVSVDCPYIEKGGAVLANLRSIQMKYHGCVWCCCCNRRNGGCSVPLIPSRSSIPLSVSVDCPYIEKGGAVLANLVSPSFKQQWWRIRLQQMIRTCVNMARVAIIEGVSGTMVTKGPFRYVWRILSFNKRNCARDRGGTSPLALLSPSQRGSLKKGGAFHGLSLPNVVKNVALTSTDISTAKSAAIVGSHEFYNALSATLVLNKHRILVEFYGIFHASVSYEDIDFCMSENMKAFVKSAK</sequence>
<evidence type="ECO:0000256" key="1">
    <source>
        <dbReference type="SAM" id="MobiDB-lite"/>
    </source>
</evidence>
<keyword evidence="3" id="KW-1185">Reference proteome</keyword>
<accession>A0ABQ5KMT0</accession>
<proteinExistence type="predicted"/>
<comment type="caution">
    <text evidence="2">The sequence shown here is derived from an EMBL/GenBank/DDBJ whole genome shotgun (WGS) entry which is preliminary data.</text>
</comment>
<feature type="region of interest" description="Disordered" evidence="1">
    <location>
        <begin position="554"/>
        <end position="584"/>
    </location>
</feature>
<feature type="compositionally biased region" description="Low complexity" evidence="1">
    <location>
        <begin position="560"/>
        <end position="582"/>
    </location>
</feature>
<feature type="compositionally biased region" description="Acidic residues" evidence="1">
    <location>
        <begin position="402"/>
        <end position="429"/>
    </location>
</feature>
<dbReference type="EMBL" id="BQXS01010180">
    <property type="protein sequence ID" value="GKT33241.1"/>
    <property type="molecule type" value="Genomic_DNA"/>
</dbReference>
<organism evidence="2 3">
    <name type="scientific">Aduncisulcus paluster</name>
    <dbReference type="NCBI Taxonomy" id="2918883"/>
    <lineage>
        <taxon>Eukaryota</taxon>
        <taxon>Metamonada</taxon>
        <taxon>Carpediemonas-like organisms</taxon>
        <taxon>Aduncisulcus</taxon>
    </lineage>
</organism>